<reference evidence="2 3" key="1">
    <citation type="submission" date="2018-03" db="EMBL/GenBank/DDBJ databases">
        <title>Draft Genome Sequences of the Obligatory Marine Myxobacteria Enhygromyxa salina SWB007.</title>
        <authorList>
            <person name="Poehlein A."/>
            <person name="Moghaddam J.A."/>
            <person name="Harms H."/>
            <person name="Alanjari M."/>
            <person name="Koenig G.M."/>
            <person name="Daniel R."/>
            <person name="Schaeberle T.F."/>
        </authorList>
    </citation>
    <scope>NUCLEOTIDE SEQUENCE [LARGE SCALE GENOMIC DNA]</scope>
    <source>
        <strain evidence="2 3">SWB007</strain>
    </source>
</reference>
<organism evidence="2 3">
    <name type="scientific">Enhygromyxa salina</name>
    <dbReference type="NCBI Taxonomy" id="215803"/>
    <lineage>
        <taxon>Bacteria</taxon>
        <taxon>Pseudomonadati</taxon>
        <taxon>Myxococcota</taxon>
        <taxon>Polyangia</taxon>
        <taxon>Nannocystales</taxon>
        <taxon>Nannocystaceae</taxon>
        <taxon>Enhygromyxa</taxon>
    </lineage>
</organism>
<feature type="compositionally biased region" description="Polar residues" evidence="1">
    <location>
        <begin position="1"/>
        <end position="21"/>
    </location>
</feature>
<dbReference type="AlphaFoldDB" id="A0A2S9XS66"/>
<dbReference type="EMBL" id="PVNL01000136">
    <property type="protein sequence ID" value="PRP95705.1"/>
    <property type="molecule type" value="Genomic_DNA"/>
</dbReference>
<evidence type="ECO:0000313" key="3">
    <source>
        <dbReference type="Proteomes" id="UP000238823"/>
    </source>
</evidence>
<gene>
    <name evidence="2" type="ORF">ENSA7_73390</name>
</gene>
<name>A0A2S9XS66_9BACT</name>
<comment type="caution">
    <text evidence="2">The sequence shown here is derived from an EMBL/GenBank/DDBJ whole genome shotgun (WGS) entry which is preliminary data.</text>
</comment>
<dbReference type="Proteomes" id="UP000238823">
    <property type="component" value="Unassembled WGS sequence"/>
</dbReference>
<evidence type="ECO:0000256" key="1">
    <source>
        <dbReference type="SAM" id="MobiDB-lite"/>
    </source>
</evidence>
<proteinExistence type="predicted"/>
<evidence type="ECO:0000313" key="2">
    <source>
        <dbReference type="EMBL" id="PRP95705.1"/>
    </source>
</evidence>
<protein>
    <submittedName>
        <fullName evidence="2">Uncharacterized protein</fullName>
    </submittedName>
</protein>
<accession>A0A2S9XS66</accession>
<feature type="region of interest" description="Disordered" evidence="1">
    <location>
        <begin position="1"/>
        <end position="33"/>
    </location>
</feature>
<sequence length="33" mass="3815">MQESESLSQYKNHAQTGLRNRTNPHKPDSESPF</sequence>